<dbReference type="GO" id="GO:0005886">
    <property type="term" value="C:plasma membrane"/>
    <property type="evidence" value="ECO:0007669"/>
    <property type="project" value="UniProtKB-SubCell"/>
</dbReference>
<gene>
    <name evidence="8" type="ORF">CPZ25_018265</name>
</gene>
<evidence type="ECO:0000313" key="8">
    <source>
        <dbReference type="EMBL" id="QCT73174.1"/>
    </source>
</evidence>
<evidence type="ECO:0000256" key="1">
    <source>
        <dbReference type="ARBA" id="ARBA00004651"/>
    </source>
</evidence>
<dbReference type="EMBL" id="CP029487">
    <property type="protein sequence ID" value="QCT73174.1"/>
    <property type="molecule type" value="Genomic_DNA"/>
</dbReference>
<feature type="transmembrane region" description="Helical" evidence="6">
    <location>
        <begin position="195"/>
        <end position="216"/>
    </location>
</feature>
<dbReference type="SUPFAM" id="SSF55729">
    <property type="entry name" value="Acyl-CoA N-acyltransferases (Nat)"/>
    <property type="match status" value="1"/>
</dbReference>
<evidence type="ECO:0000259" key="7">
    <source>
        <dbReference type="Pfam" id="PF09924"/>
    </source>
</evidence>
<keyword evidence="2" id="KW-1003">Cell membrane</keyword>
<keyword evidence="4 6" id="KW-1133">Transmembrane helix</keyword>
<evidence type="ECO:0000256" key="2">
    <source>
        <dbReference type="ARBA" id="ARBA00022475"/>
    </source>
</evidence>
<dbReference type="GO" id="GO:0055091">
    <property type="term" value="P:phospholipid homeostasis"/>
    <property type="evidence" value="ECO:0007669"/>
    <property type="project" value="TreeGrafter"/>
</dbReference>
<dbReference type="GO" id="GO:0016755">
    <property type="term" value="F:aminoacyltransferase activity"/>
    <property type="evidence" value="ECO:0007669"/>
    <property type="project" value="TreeGrafter"/>
</dbReference>
<dbReference type="PANTHER" id="PTHR34697">
    <property type="entry name" value="PHOSPHATIDYLGLYCEROL LYSYLTRANSFERASE"/>
    <property type="match status" value="1"/>
</dbReference>
<evidence type="ECO:0000256" key="3">
    <source>
        <dbReference type="ARBA" id="ARBA00022692"/>
    </source>
</evidence>
<name>A0A4P9CBZ8_EUBML</name>
<protein>
    <submittedName>
        <fullName evidence="8">DUF2156 domain-containing protein</fullName>
    </submittedName>
</protein>
<dbReference type="RefSeq" id="WP_096918986.1">
    <property type="nucleotide sequence ID" value="NZ_CP029487.1"/>
</dbReference>
<dbReference type="KEGG" id="emt:CPZ25_018265"/>
<proteinExistence type="predicted"/>
<keyword evidence="3 6" id="KW-0812">Transmembrane</keyword>
<reference evidence="8 9" key="1">
    <citation type="submission" date="2018-05" db="EMBL/GenBank/DDBJ databases">
        <title>Genome comparison of Eubacterium sp.</title>
        <authorList>
            <person name="Feng Y."/>
            <person name="Sanchez-Andrea I."/>
            <person name="Stams A.J.M."/>
            <person name="De Vos W.M."/>
        </authorList>
    </citation>
    <scope>NUCLEOTIDE SEQUENCE [LARGE SCALE GENOMIC DNA]</scope>
    <source>
        <strain evidence="8 9">YI</strain>
    </source>
</reference>
<evidence type="ECO:0000256" key="6">
    <source>
        <dbReference type="SAM" id="Phobius"/>
    </source>
</evidence>
<dbReference type="InterPro" id="IPR024320">
    <property type="entry name" value="LPG_synthase_C"/>
</dbReference>
<dbReference type="Proteomes" id="UP000218387">
    <property type="component" value="Chromosome"/>
</dbReference>
<keyword evidence="9" id="KW-1185">Reference proteome</keyword>
<feature type="transmembrane region" description="Helical" evidence="6">
    <location>
        <begin position="96"/>
        <end position="115"/>
    </location>
</feature>
<accession>A0A4P9CBZ8</accession>
<evidence type="ECO:0000256" key="5">
    <source>
        <dbReference type="ARBA" id="ARBA00023136"/>
    </source>
</evidence>
<evidence type="ECO:0000313" key="9">
    <source>
        <dbReference type="Proteomes" id="UP000218387"/>
    </source>
</evidence>
<keyword evidence="5 6" id="KW-0472">Membrane</keyword>
<feature type="domain" description="Phosphatidylglycerol lysyltransferase C-terminal" evidence="7">
    <location>
        <begin position="230"/>
        <end position="528"/>
    </location>
</feature>
<evidence type="ECO:0000256" key="4">
    <source>
        <dbReference type="ARBA" id="ARBA00022989"/>
    </source>
</evidence>
<dbReference type="PANTHER" id="PTHR34697:SF2">
    <property type="entry name" value="PHOSPHATIDYLGLYCEROL LYSYLTRANSFERASE"/>
    <property type="match status" value="1"/>
</dbReference>
<dbReference type="AlphaFoldDB" id="A0A4P9CBZ8"/>
<sequence>MSMTFNNRNQMINVAVGITFALSLVLLVFSFIPNPALEQVVSNVINSRKLVQRVLAVVLLVTTYNLYKRKRVAWIVTVALLGINMAGHLFRAHHAVGVLIIFLEALVLVVLLIFARDFNRASDKKALGVGIIFVLMGLYAIFLSASSIYFDDTNIFDPSGGLSFGQCLLQTFQVIFVAGSVKDAGVATHPEFNTFVFWFSWVCIIVALGFAVKPFLEKRGTTSSGLEHARRLVQKYGQNPLSYLTLEDDKTLYFGKNVDGVVAYGVVDDVVVVGGDPICADADFPALLEEFRDFCKNSAFSLVFMGITDCYLEDYKRLGFGAIKCGEEARFDLTEFTMQGGKIAKVRANVNKATKAGVTVHEYRPLEKRDEAIEQAIDAVSNDWLKGKNSGELSFTLGGVGLDNPMDKRYFYAENAEGKLVGFIVFVPFAGMDGYYADVTRRTEDAPRGVNEIIMVEAFQKFKDEGIHWATMGLAPLANLSEEGKPDSTTTRLLEFVYENLNEVYGFKELYRAKVKYNPFWVPGYFAFMPRIMTPKMAYAIIKIQNPQGVIDYARSFVQGKMKKDKPNEG</sequence>
<feature type="transmembrane region" description="Helical" evidence="6">
    <location>
        <begin position="50"/>
        <end position="67"/>
    </location>
</feature>
<feature type="transmembrane region" description="Helical" evidence="6">
    <location>
        <begin position="127"/>
        <end position="150"/>
    </location>
</feature>
<dbReference type="InterPro" id="IPR051211">
    <property type="entry name" value="PG_lysyltransferase"/>
</dbReference>
<organism evidence="8 9">
    <name type="scientific">Eubacterium maltosivorans</name>
    <dbReference type="NCBI Taxonomy" id="2041044"/>
    <lineage>
        <taxon>Bacteria</taxon>
        <taxon>Bacillati</taxon>
        <taxon>Bacillota</taxon>
        <taxon>Clostridia</taxon>
        <taxon>Eubacteriales</taxon>
        <taxon>Eubacteriaceae</taxon>
        <taxon>Eubacterium</taxon>
    </lineage>
</organism>
<feature type="transmembrane region" description="Helical" evidence="6">
    <location>
        <begin position="12"/>
        <end position="30"/>
    </location>
</feature>
<dbReference type="InterPro" id="IPR016181">
    <property type="entry name" value="Acyl_CoA_acyltransferase"/>
</dbReference>
<feature type="transmembrane region" description="Helical" evidence="6">
    <location>
        <begin position="72"/>
        <end position="90"/>
    </location>
</feature>
<comment type="subcellular location">
    <subcellularLocation>
        <location evidence="1">Cell membrane</location>
        <topology evidence="1">Multi-pass membrane protein</topology>
    </subcellularLocation>
</comment>
<dbReference type="Pfam" id="PF09924">
    <property type="entry name" value="LPG_synthase_C"/>
    <property type="match status" value="1"/>
</dbReference>